<dbReference type="RefSeq" id="WP_320228568.1">
    <property type="nucleotide sequence ID" value="NZ_JAVIJC010000030.1"/>
</dbReference>
<organism evidence="2 3">
    <name type="scientific">Mesorhizobium captivum</name>
    <dbReference type="NCBI Taxonomy" id="3072319"/>
    <lineage>
        <taxon>Bacteria</taxon>
        <taxon>Pseudomonadati</taxon>
        <taxon>Pseudomonadota</taxon>
        <taxon>Alphaproteobacteria</taxon>
        <taxon>Hyphomicrobiales</taxon>
        <taxon>Phyllobacteriaceae</taxon>
        <taxon>Mesorhizobium</taxon>
    </lineage>
</organism>
<accession>A0ABU4Z6C1</accession>
<dbReference type="Pfam" id="PF13450">
    <property type="entry name" value="NAD_binding_8"/>
    <property type="match status" value="1"/>
</dbReference>
<evidence type="ECO:0000313" key="2">
    <source>
        <dbReference type="EMBL" id="MDX8494772.1"/>
    </source>
</evidence>
<evidence type="ECO:0000313" key="3">
    <source>
        <dbReference type="Proteomes" id="UP001271249"/>
    </source>
</evidence>
<gene>
    <name evidence="2" type="ORF">RFN29_24710</name>
</gene>
<keyword evidence="3" id="KW-1185">Reference proteome</keyword>
<comment type="caution">
    <text evidence="2">The sequence shown here is derived from an EMBL/GenBank/DDBJ whole genome shotgun (WGS) entry which is preliminary data.</text>
</comment>
<dbReference type="SUPFAM" id="SSF51905">
    <property type="entry name" value="FAD/NAD(P)-binding domain"/>
    <property type="match status" value="1"/>
</dbReference>
<protein>
    <submittedName>
        <fullName evidence="2">NAD(P)-binding protein</fullName>
    </submittedName>
</protein>
<evidence type="ECO:0000256" key="1">
    <source>
        <dbReference type="SAM" id="MobiDB-lite"/>
    </source>
</evidence>
<sequence length="70" mass="7284">MDEEFDAITVGAGQSGPSLAVRLAEQGQEVALIEREHLGGTCVRADDADGTHSSDGKRAHSHGVGRPQTT</sequence>
<dbReference type="InterPro" id="IPR036188">
    <property type="entry name" value="FAD/NAD-bd_sf"/>
</dbReference>
<reference evidence="2 3" key="1">
    <citation type="submission" date="2023-08" db="EMBL/GenBank/DDBJ databases">
        <title>Implementing the SeqCode for naming new Mesorhizobium species isolated from Vachellia karroo root nodules.</title>
        <authorList>
            <person name="Van Lill M."/>
        </authorList>
    </citation>
    <scope>NUCLEOTIDE SEQUENCE [LARGE SCALE GENOMIC DNA]</scope>
    <source>
        <strain evidence="2 3">VK22B</strain>
    </source>
</reference>
<feature type="compositionally biased region" description="Basic and acidic residues" evidence="1">
    <location>
        <begin position="43"/>
        <end position="58"/>
    </location>
</feature>
<dbReference type="Gene3D" id="3.50.50.60">
    <property type="entry name" value="FAD/NAD(P)-binding domain"/>
    <property type="match status" value="1"/>
</dbReference>
<name>A0ABU4Z6C1_9HYPH</name>
<feature type="region of interest" description="Disordered" evidence="1">
    <location>
        <begin position="43"/>
        <end position="70"/>
    </location>
</feature>
<proteinExistence type="predicted"/>
<dbReference type="EMBL" id="JAVIJC010000030">
    <property type="protein sequence ID" value="MDX8494772.1"/>
    <property type="molecule type" value="Genomic_DNA"/>
</dbReference>
<dbReference type="Proteomes" id="UP001271249">
    <property type="component" value="Unassembled WGS sequence"/>
</dbReference>